<dbReference type="PANTHER" id="PTHR21666:SF289">
    <property type="entry name" value="L-ALA--D-GLU ENDOPEPTIDASE"/>
    <property type="match status" value="1"/>
</dbReference>
<keyword evidence="5" id="KW-1185">Reference proteome</keyword>
<dbReference type="Gene3D" id="2.70.70.10">
    <property type="entry name" value="Glucose Permease (Domain IIA)"/>
    <property type="match status" value="1"/>
</dbReference>
<evidence type="ECO:0000313" key="5">
    <source>
        <dbReference type="Proteomes" id="UP000256695"/>
    </source>
</evidence>
<dbReference type="CDD" id="cd12797">
    <property type="entry name" value="M23_peptidase"/>
    <property type="match status" value="1"/>
</dbReference>
<keyword evidence="1" id="KW-0732">Signal</keyword>
<dbReference type="SUPFAM" id="SSF51261">
    <property type="entry name" value="Duplicated hybrid motif"/>
    <property type="match status" value="1"/>
</dbReference>
<organism evidence="4 5">
    <name type="scientific">Helicobacter anseris</name>
    <dbReference type="NCBI Taxonomy" id="375926"/>
    <lineage>
        <taxon>Bacteria</taxon>
        <taxon>Pseudomonadati</taxon>
        <taxon>Campylobacterota</taxon>
        <taxon>Epsilonproteobacteria</taxon>
        <taxon>Campylobacterales</taxon>
        <taxon>Helicobacteraceae</taxon>
        <taxon>Helicobacter</taxon>
    </lineage>
</organism>
<accession>A0A3D8JBA8</accession>
<evidence type="ECO:0000313" key="4">
    <source>
        <dbReference type="EMBL" id="RDU74600.1"/>
    </source>
</evidence>
<evidence type="ECO:0000256" key="1">
    <source>
        <dbReference type="ARBA" id="ARBA00022729"/>
    </source>
</evidence>
<name>A0A3D8JBA8_9HELI</name>
<dbReference type="InterPro" id="IPR011055">
    <property type="entry name" value="Dup_hybrid_motif"/>
</dbReference>
<dbReference type="Proteomes" id="UP000256695">
    <property type="component" value="Unassembled WGS sequence"/>
</dbReference>
<keyword evidence="2" id="KW-1133">Transmembrane helix</keyword>
<proteinExistence type="predicted"/>
<reference evidence="4 5" key="1">
    <citation type="submission" date="2018-04" db="EMBL/GenBank/DDBJ databases">
        <title>Novel Campyloabacter and Helicobacter Species and Strains.</title>
        <authorList>
            <person name="Mannion A.J."/>
            <person name="Shen Z."/>
            <person name="Fox J.G."/>
        </authorList>
    </citation>
    <scope>NUCLEOTIDE SEQUENCE [LARGE SCALE GENOMIC DNA]</scope>
    <source>
        <strain evidence="4 5">MIT 04-9362</strain>
    </source>
</reference>
<dbReference type="RefSeq" id="WP_115578309.1">
    <property type="nucleotide sequence ID" value="NZ_NXLX01000001.1"/>
</dbReference>
<dbReference type="EMBL" id="NXLX01000001">
    <property type="protein sequence ID" value="RDU74600.1"/>
    <property type="molecule type" value="Genomic_DNA"/>
</dbReference>
<keyword evidence="2" id="KW-0812">Transmembrane</keyword>
<dbReference type="AlphaFoldDB" id="A0A3D8JBA8"/>
<comment type="caution">
    <text evidence="4">The sequence shown here is derived from an EMBL/GenBank/DDBJ whole genome shotgun (WGS) entry which is preliminary data.</text>
</comment>
<sequence length="467" mass="52946">MRLKFLFQMIILAGIGFFGYWIYHSKFFEKVPPKVKLVTQIGSEEKLVTEGEAFWNFNRDMSIYMSDESGIRSYKILARNAEGKVIVDKQEAIVKRPKNIKVALPKPNIILKDNDRVFYEIIVNDWSNANFFGGNTTKLHFNFTIDTEAPIVRMIASSYKISYGGSALLIFKINDKSTQEVIVTNGTDEFRAFPFLKEGYYAVLIAWPIKNKIFAGTITAIDKAWNAKRVAIPIVKDSNIRYRFSDIKITDQFLNTKLDGLIEIIGERSPNSFDNSLEKFKYINELIRSKDENIISRITGNISPQGYLKPMNFNVFLPLKKSQVVGSFGDHRTYLYKDRKFSKSMHLGLDIANFKHAPVISTNAGKVVFNGLLGVYGNTVIVDHGVGLASLYSHLSSFSCKSGQEILAYTQIGNTGQTGWAFGDHLHLGILIQGQPVRVVEWMDAKWIKNNITDVFLRAQNIIEAEK</sequence>
<gene>
    <name evidence="4" type="ORF">CQA57_00690</name>
</gene>
<evidence type="ECO:0000259" key="3">
    <source>
        <dbReference type="Pfam" id="PF01551"/>
    </source>
</evidence>
<keyword evidence="2" id="KW-0472">Membrane</keyword>
<protein>
    <submittedName>
        <fullName evidence="4">M23 family peptidase</fullName>
    </submittedName>
</protein>
<dbReference type="InterPro" id="IPR016047">
    <property type="entry name" value="M23ase_b-sheet_dom"/>
</dbReference>
<dbReference type="PANTHER" id="PTHR21666">
    <property type="entry name" value="PEPTIDASE-RELATED"/>
    <property type="match status" value="1"/>
</dbReference>
<feature type="domain" description="M23ase beta-sheet core" evidence="3">
    <location>
        <begin position="345"/>
        <end position="437"/>
    </location>
</feature>
<dbReference type="InterPro" id="IPR050570">
    <property type="entry name" value="Cell_wall_metabolism_enzyme"/>
</dbReference>
<dbReference type="Pfam" id="PF01551">
    <property type="entry name" value="Peptidase_M23"/>
    <property type="match status" value="1"/>
</dbReference>
<dbReference type="GO" id="GO:0004222">
    <property type="term" value="F:metalloendopeptidase activity"/>
    <property type="evidence" value="ECO:0007669"/>
    <property type="project" value="TreeGrafter"/>
</dbReference>
<dbReference type="OrthoDB" id="9765786at2"/>
<evidence type="ECO:0000256" key="2">
    <source>
        <dbReference type="SAM" id="Phobius"/>
    </source>
</evidence>
<feature type="transmembrane region" description="Helical" evidence="2">
    <location>
        <begin position="5"/>
        <end position="23"/>
    </location>
</feature>